<dbReference type="EMBL" id="JBHMFB010000039">
    <property type="protein sequence ID" value="MFB9090447.1"/>
    <property type="molecule type" value="Genomic_DNA"/>
</dbReference>
<dbReference type="InterPro" id="IPR057078">
    <property type="entry name" value="HYR-4C"/>
</dbReference>
<dbReference type="Pfam" id="PF08191">
    <property type="entry name" value="LRR_adjacent"/>
    <property type="match status" value="2"/>
</dbReference>
<feature type="domain" description="HYR-like" evidence="3">
    <location>
        <begin position="1338"/>
        <end position="1407"/>
    </location>
</feature>
<keyword evidence="1" id="KW-0732">Signal</keyword>
<feature type="domain" description="HYR-like" evidence="3">
    <location>
        <begin position="2168"/>
        <end position="2247"/>
    </location>
</feature>
<protein>
    <submittedName>
        <fullName evidence="4">Ig-like domain-containing protein</fullName>
    </submittedName>
</protein>
<sequence length="2326" mass="241289">MKNLYFNSIVRKSTYTLAIFAILFGFNNMANAQVKKAFTQRTSQYSPTKKIYNVKGDFTMLGNTCLTPQNYTATTVNNDASMIYVDTDGDSSTFNSSSSTLVLSTENGAVPACSNIVYAGLYWTGKSSANATFNVTKNSVTKTFNKRIVKLKGPTSSSYTTITAGTNDIYYPSGSEDDIYSAYAEITDYVKTNGVGQYTVADMALLEGNPGGTGYSGGWGIIVIYENSKMKWRDVTIFDGYAYVASTNSSGFDLPVTGFNTVQSGNVGVKLGLMASEGDVSYVGDYFKIRNLNTTNYTSLSHSGNSTTNFFNSSINAGGARNPQLVNNTGIDIAIVNIPNTGNTIIGNSQTSTNFKYGTTSDTYSIFTIAMSVDAYVPEVEAVVSATTINNVPAVLPYTILPGQDAGYTVDIKNIGTEAVNNYKVIVPIPYNATYVAGSAVGTIFSPQTTPTPNNISFSPSLGATGSIVWDFGTLVLPANPSSLLARLTFKLKSTTDCAILSNATCGSNMAVAGNSTGIGATTLVGLTNSNFIQGYTQNGSCAGEPIPTPINIGINGTSYVAQNCPNTDYTRHFSYCSANTSVGTSEIASNFPVGSLFYNTFPVTVNSIQYTDANPIPLVAGSTVTYYAVPSGGGSGCNFPFTITKCPAIIAQNDTIAGGNGTTGNPNAGNILNNNGNGPDTLNGNQALISQVNITVTTPATPIGGNPVPFIDTTTGQVVIPSGTPAGTYTIVYNLCEKLNPLTNCDPATVTITCTAPAIVAVNNTYTNINCTTSGLIGNVLTNDTLNGAPFASNLVTFTLLTGSNPNISFSSNGDVNVTSGIAVGIYTFTYKICQVLNPTNCSNTATISITVVDTTAPVISTLPGTSTISCPATPSFTTPTASDTCGAATLTSNDVRTNGACAGSYSITRTWTATDASGNTATASQTINVIDNVAPVISTLPAVTTISCPASPSFATPTATDNCNSGATLTFADVRTNDLNGECLASYSVTRTWTATDACGNSSTATQTINVIDNVPPVISTLPTATTISCPASPSFATATATDACSGNVRLTFADVRTAGNCAGSYSVTRTWTAIDLCGNISTASQTINVIDNVAPVISQLPATTTISCPAMPSFAQATITDACDTDLSLSFVDVTTNGSCAGSYSVTRTWTARDLCGNISTASQTINVIDNVAPVISELPPITTISCPATPSFANPTITDTCDQDLTITIEDVTTNSNCPGNYSVTRTWIATDDCGNSSTASQTINVIDNVAPVISELPAATIISCPATPSFVEPLVSDSCSSVDLTFNDVTTNGNCPFRYSVTRTWTAIDACGNSSTASQTITVVDNEAPVISELPETSIISCPETPSFVTPTATDACTQNVSLTFVDEKTNQECAGSYSVTRTWTAIDECGNTSTASQTINVFDNVAPVISELPATSTISCPATPSFAIATATDACSETVTLTFSDVTVAGECLGSYNVTRTWIATDDCGNSSTASQTIFVQDTTAPVISTLPAASTISCSEIPSFATPTATDNCNSGATLTFADVKIGGNCSGSYSVTRTWTAIDGCGNTSTASQTINVIDNIAPVISDLPTTSAISCPATPSFVTATATDTCSDSVTLTFVDSVTNGTCSGSYSATRTWTAIDACGNIATATQTINVIDTVAPVISELPATSTISCPATPSFSTATATDACDDDVTLTFVDATTNGNCPSSYSVTRTWTATDDCGNSSTAIQTINVIDNVAPVISELPATSTISCPATPSFATATATDACTEDITLTFADVTTNGSCAGFYSITRTWTATDTCGNISTASQTINVQDITAPTWSTLETSLNQTVECSDATALTNAQELFPTATDDCDSDVTNIVKTAGQFVASEECPNAGTYTNTWTVTDACNNTSEVFTQVITVQDTTAPQITTNAANLIVQCGNGMTGSLEQWIASNGGAIATDNCSNVTWSNNFNTIGNNCSEAVTVIFTATDACNNASSTTATFTVQDTTAPTWSSLEASLNQTVQCSNTAALASAQELFPSATDNCDSDLTNIVKNEGQFVASEECPNAGTYTNTWTVTDACNNTSAVFTQVITVQDTSAPTWSTTAASLNQTVECNDAEALAAAQELFPTATDNCDSDVTNIVKTAGQFVASEQCPNSGTYTNTWTVKDACNNTSAVFTQVITVQDTVAPTWSIAAASLNQTVECSDATALAAAQELFPTATDNCDSDVTNIVKTAGQFVASEECPNSGTYTNTWTVTDACNNTSAVFTQVITVQDTTAPTWSTTEASLNQTVECSDAEALATAQGLFPTASDNCDNDVTNIVKNAGQFVASEECPNAGTYTNTWTVTDACNN</sequence>
<dbReference type="InterPro" id="IPR043555">
    <property type="entry name" value="SRPX-like"/>
</dbReference>
<dbReference type="PANTHER" id="PTHR46343">
    <property type="entry name" value="HYR DOMAIN-CONTAINING PROTEIN"/>
    <property type="match status" value="1"/>
</dbReference>
<dbReference type="InterPro" id="IPR012569">
    <property type="entry name" value="Inl_IR"/>
</dbReference>
<dbReference type="Proteomes" id="UP001589576">
    <property type="component" value="Unassembled WGS sequence"/>
</dbReference>
<feature type="domain" description="HYR-like" evidence="3">
    <location>
        <begin position="1102"/>
        <end position="1171"/>
    </location>
</feature>
<evidence type="ECO:0000259" key="3">
    <source>
        <dbReference type="Pfam" id="PF23237"/>
    </source>
</evidence>
<feature type="non-terminal residue" evidence="4">
    <location>
        <position position="2326"/>
    </location>
</feature>
<feature type="domain" description="HYR-like" evidence="3">
    <location>
        <begin position="862"/>
        <end position="931"/>
    </location>
</feature>
<evidence type="ECO:0000313" key="4">
    <source>
        <dbReference type="EMBL" id="MFB9090447.1"/>
    </source>
</evidence>
<accession>A0ABV5GH34</accession>
<dbReference type="InterPro" id="IPR013783">
    <property type="entry name" value="Ig-like_fold"/>
</dbReference>
<feature type="domain" description="HYR-like" evidence="3">
    <location>
        <begin position="1653"/>
        <end position="1723"/>
    </location>
</feature>
<keyword evidence="5" id="KW-1185">Reference proteome</keyword>
<dbReference type="PANTHER" id="PTHR46343:SF2">
    <property type="entry name" value="SUSHI_VON WILLEBRAND FACTOR TYPE A_EGF_PENTRAXIN DOMAIN-CONTAINING 1"/>
    <property type="match status" value="1"/>
</dbReference>
<dbReference type="Pfam" id="PF23237">
    <property type="entry name" value="HYR_4C"/>
    <property type="match status" value="10"/>
</dbReference>
<feature type="domain" description="Internalin Ig-like inter-repeat region" evidence="2">
    <location>
        <begin position="1855"/>
        <end position="1897"/>
    </location>
</feature>
<gene>
    <name evidence="4" type="ORF">ACFFUU_12590</name>
</gene>
<feature type="domain" description="HYR-like" evidence="3">
    <location>
        <begin position="1732"/>
        <end position="1802"/>
    </location>
</feature>
<evidence type="ECO:0000259" key="2">
    <source>
        <dbReference type="Pfam" id="PF08191"/>
    </source>
</evidence>
<dbReference type="RefSeq" id="WP_379691961.1">
    <property type="nucleotide sequence ID" value="NZ_JBHMFB010000039.1"/>
</dbReference>
<feature type="chain" id="PRO_5045415528" evidence="1">
    <location>
        <begin position="33"/>
        <end position="2326"/>
    </location>
</feature>
<feature type="domain" description="Internalin Ig-like inter-repeat region" evidence="2">
    <location>
        <begin position="2120"/>
        <end position="2160"/>
    </location>
</feature>
<organism evidence="4 5">
    <name type="scientific">Flavobacterium paronense</name>
    <dbReference type="NCBI Taxonomy" id="1392775"/>
    <lineage>
        <taxon>Bacteria</taxon>
        <taxon>Pseudomonadati</taxon>
        <taxon>Bacteroidota</taxon>
        <taxon>Flavobacteriia</taxon>
        <taxon>Flavobacteriales</taxon>
        <taxon>Flavobacteriaceae</taxon>
        <taxon>Flavobacterium</taxon>
    </lineage>
</organism>
<feature type="signal peptide" evidence="1">
    <location>
        <begin position="1"/>
        <end position="32"/>
    </location>
</feature>
<feature type="domain" description="HYR-like" evidence="3">
    <location>
        <begin position="1990"/>
        <end position="2067"/>
    </location>
</feature>
<comment type="caution">
    <text evidence="4">The sequence shown here is derived from an EMBL/GenBank/DDBJ whole genome shotgun (WGS) entry which is preliminary data.</text>
</comment>
<reference evidence="4 5" key="1">
    <citation type="submission" date="2024-09" db="EMBL/GenBank/DDBJ databases">
        <authorList>
            <person name="Sun Q."/>
            <person name="Mori K."/>
        </authorList>
    </citation>
    <scope>NUCLEOTIDE SEQUENCE [LARGE SCALE GENOMIC DNA]</scope>
    <source>
        <strain evidence="4 5">CECT 8460</strain>
    </source>
</reference>
<feature type="domain" description="HYR-like" evidence="3">
    <location>
        <begin position="1496"/>
        <end position="1565"/>
    </location>
</feature>
<evidence type="ECO:0000256" key="1">
    <source>
        <dbReference type="SAM" id="SignalP"/>
    </source>
</evidence>
<proteinExistence type="predicted"/>
<name>A0ABV5GH34_9FLAO</name>
<dbReference type="Gene3D" id="2.60.40.10">
    <property type="entry name" value="Immunoglobulins"/>
    <property type="match status" value="12"/>
</dbReference>
<feature type="domain" description="HYR-like" evidence="3">
    <location>
        <begin position="1187"/>
        <end position="1250"/>
    </location>
</feature>
<feature type="domain" description="HYR-like" evidence="3">
    <location>
        <begin position="943"/>
        <end position="1013"/>
    </location>
</feature>
<evidence type="ECO:0000313" key="5">
    <source>
        <dbReference type="Proteomes" id="UP001589576"/>
    </source>
</evidence>